<dbReference type="GO" id="GO:0000776">
    <property type="term" value="C:kinetochore"/>
    <property type="evidence" value="ECO:0007669"/>
    <property type="project" value="TreeGrafter"/>
</dbReference>
<dbReference type="PANTHER" id="PTHR18916:SF6">
    <property type="entry name" value="DYNACTIN SUBUNIT 1"/>
    <property type="match status" value="1"/>
</dbReference>
<feature type="compositionally biased region" description="Low complexity" evidence="8">
    <location>
        <begin position="747"/>
        <end position="760"/>
    </location>
</feature>
<keyword evidence="6" id="KW-0206">Cytoskeleton</keyword>
<feature type="region of interest" description="Disordered" evidence="8">
    <location>
        <begin position="736"/>
        <end position="762"/>
    </location>
</feature>
<dbReference type="GO" id="GO:0000922">
    <property type="term" value="C:spindle pole"/>
    <property type="evidence" value="ECO:0007669"/>
    <property type="project" value="TreeGrafter"/>
</dbReference>
<keyword evidence="5 7" id="KW-0175">Coiled coil</keyword>
<protein>
    <submittedName>
        <fullName evidence="10">Dynactin subunit 1</fullName>
    </submittedName>
</protein>
<dbReference type="GO" id="GO:0030286">
    <property type="term" value="C:dynein complex"/>
    <property type="evidence" value="ECO:0007669"/>
    <property type="project" value="UniProtKB-KW"/>
</dbReference>
<feature type="compositionally biased region" description="Basic and acidic residues" evidence="8">
    <location>
        <begin position="10"/>
        <end position="22"/>
    </location>
</feature>
<evidence type="ECO:0000256" key="1">
    <source>
        <dbReference type="ARBA" id="ARBA00004245"/>
    </source>
</evidence>
<dbReference type="GO" id="GO:0007097">
    <property type="term" value="P:nuclear migration"/>
    <property type="evidence" value="ECO:0007669"/>
    <property type="project" value="TreeGrafter"/>
</dbReference>
<evidence type="ECO:0000256" key="2">
    <source>
        <dbReference type="ARBA" id="ARBA00022490"/>
    </source>
</evidence>
<feature type="coiled-coil region" evidence="7">
    <location>
        <begin position="882"/>
        <end position="909"/>
    </location>
</feature>
<dbReference type="Pfam" id="PF12455">
    <property type="entry name" value="Dynactin"/>
    <property type="match status" value="2"/>
</dbReference>
<dbReference type="OMA" id="DECDENA"/>
<sequence length="976" mass="109460">MQEQQAELQKQLKEAKREAKEALEAKEHYMEEMSDTADAIEMATLDKEMAEERAESLQLEVDSLKEKVEELTMDLEILKHEIEEKGSDGAASSYHVKQLEEQNSRLKEALVRMRDLSGSEKQEHVKLQKQMEKKNVELDALRGHKEKLQEEMSAAEKTVDELKEQVDAALGAEEMVETLTERNLDLEEKVRELRETVTDLEAINEMNDELQENARETELELREMLDLSGTRVREADKRVEAAQETVADYQQTINKYRQLTAHLQEVNRELTSQQEASAELQQQPPAEMFDFKIKFAETKAHAKAMEMELRKMEVTQANRHVSLLTSFMPESFLRRGGDHDCILVLLLIPRLVCKVRLIQTSSVIPNDARVCFRALCECGVEAYKKMGSLYPEMSVHERSLDFLIQLLHKDQLDETVNVEALTKAIKYYQQLYSIHLSEQDEDCTMQLADHIRFTQSALDCMWVEAGRLRAFLHAGQEKAQLAVLLKDLETSCGDVRQFCKKIRRRMPGTDAPGIPSALAFGPQVSETLRECRKQLTWAVALLQEVAAAGAQMMSPLAEQEGLAAAKLEDVAFKAAEQIYGHPGANPYECLRQSCCVVIATMNKMATAMQEGEYDAERPRPKVAPPAELRAAALRAEMTDAEGLGMKLEDRETVIKELKKSLKIKGEELSEANVRLSLLEKKLDSSSKDADERVEKIQTLLDEAHNLLKKKEKDFEETMDALQADIDQLEAEKAELKQRLGGQAKTAGDSPRGSGPLGLPGKEATFAPKKRLASLSCASGAGIQVVDSPLLTRQLEAQRLCIKQLKNQNNWLKAEKMRSQLAALPPLRVTKLPSGDRPAPLSGALYRKTDQLLETLLQMSANVKVVDITGKCPGKSLTPSAQLLEQTARLQSLRDTLDRLKGEVAEHVVKQQPGARVPSDFATFPAASFVKAKEENGASCVLVGRVMVPCPRGQEQVHRVLLTQSQLRHVHGLLLRN</sequence>
<organism evidence="10 11">
    <name type="scientific">Hippocampus comes</name>
    <name type="common">Tiger tail seahorse</name>
    <dbReference type="NCBI Taxonomy" id="109280"/>
    <lineage>
        <taxon>Eukaryota</taxon>
        <taxon>Metazoa</taxon>
        <taxon>Chordata</taxon>
        <taxon>Craniata</taxon>
        <taxon>Vertebrata</taxon>
        <taxon>Euteleostomi</taxon>
        <taxon>Actinopterygii</taxon>
        <taxon>Neopterygii</taxon>
        <taxon>Teleostei</taxon>
        <taxon>Neoteleostei</taxon>
        <taxon>Acanthomorphata</taxon>
        <taxon>Syngnathiaria</taxon>
        <taxon>Syngnathiformes</taxon>
        <taxon>Syngnathoidei</taxon>
        <taxon>Syngnathidae</taxon>
        <taxon>Hippocampus</taxon>
    </lineage>
</organism>
<evidence type="ECO:0000256" key="5">
    <source>
        <dbReference type="ARBA" id="ARBA00023054"/>
    </source>
</evidence>
<dbReference type="InterPro" id="IPR022157">
    <property type="entry name" value="Dynactin"/>
</dbReference>
<evidence type="ECO:0000313" key="10">
    <source>
        <dbReference type="Ensembl" id="ENSHCOP00000009058.1"/>
    </source>
</evidence>
<evidence type="ECO:0000313" key="11">
    <source>
        <dbReference type="Proteomes" id="UP000264820"/>
    </source>
</evidence>
<proteinExistence type="predicted"/>
<evidence type="ECO:0000256" key="8">
    <source>
        <dbReference type="SAM" id="MobiDB-lite"/>
    </source>
</evidence>
<reference evidence="10" key="2">
    <citation type="submission" date="2025-09" db="UniProtKB">
        <authorList>
            <consortium name="Ensembl"/>
        </authorList>
    </citation>
    <scope>IDENTIFICATION</scope>
</reference>
<evidence type="ECO:0000256" key="4">
    <source>
        <dbReference type="ARBA" id="ARBA00023017"/>
    </source>
</evidence>
<keyword evidence="4" id="KW-0243">Dynein</keyword>
<dbReference type="PANTHER" id="PTHR18916">
    <property type="entry name" value="DYNACTIN 1-RELATED MICROTUBULE-BINDING"/>
    <property type="match status" value="1"/>
</dbReference>
<feature type="domain" description="Dynein associated protein" evidence="9">
    <location>
        <begin position="373"/>
        <end position="506"/>
    </location>
</feature>
<keyword evidence="3" id="KW-0493">Microtubule</keyword>
<name>A0A3Q2XVM2_HIPCM</name>
<dbReference type="STRING" id="109280.ENSHCOP00000009058"/>
<dbReference type="GO" id="GO:0000132">
    <property type="term" value="P:establishment of mitotic spindle orientation"/>
    <property type="evidence" value="ECO:0007669"/>
    <property type="project" value="TreeGrafter"/>
</dbReference>
<dbReference type="GeneTree" id="ENSGT00940000155378"/>
<keyword evidence="2" id="KW-0963">Cytoplasm</keyword>
<reference evidence="10" key="1">
    <citation type="submission" date="2025-08" db="UniProtKB">
        <authorList>
            <consortium name="Ensembl"/>
        </authorList>
    </citation>
    <scope>IDENTIFICATION</scope>
</reference>
<dbReference type="Ensembl" id="ENSHCOT00000025665.1">
    <property type="protein sequence ID" value="ENSHCOP00000009058.1"/>
    <property type="gene ID" value="ENSHCOG00000011466.1"/>
</dbReference>
<keyword evidence="11" id="KW-1185">Reference proteome</keyword>
<evidence type="ECO:0000256" key="3">
    <source>
        <dbReference type="ARBA" id="ARBA00022701"/>
    </source>
</evidence>
<accession>A0A3Q2XVM2</accession>
<dbReference type="AlphaFoldDB" id="A0A3Q2XVM2"/>
<feature type="domain" description="Dynein associated protein" evidence="9">
    <location>
        <begin position="262"/>
        <end position="360"/>
    </location>
</feature>
<feature type="region of interest" description="Disordered" evidence="8">
    <location>
        <begin position="1"/>
        <end position="22"/>
    </location>
</feature>
<evidence type="ECO:0000256" key="7">
    <source>
        <dbReference type="SAM" id="Coils"/>
    </source>
</evidence>
<dbReference type="GO" id="GO:0005874">
    <property type="term" value="C:microtubule"/>
    <property type="evidence" value="ECO:0007669"/>
    <property type="project" value="UniProtKB-KW"/>
</dbReference>
<evidence type="ECO:0000256" key="6">
    <source>
        <dbReference type="ARBA" id="ARBA00023212"/>
    </source>
</evidence>
<dbReference type="GO" id="GO:0030424">
    <property type="term" value="C:axon"/>
    <property type="evidence" value="ECO:0007669"/>
    <property type="project" value="TreeGrafter"/>
</dbReference>
<dbReference type="Proteomes" id="UP000264820">
    <property type="component" value="Unplaced"/>
</dbReference>
<evidence type="ECO:0000259" key="9">
    <source>
        <dbReference type="Pfam" id="PF12455"/>
    </source>
</evidence>
<comment type="subcellular location">
    <subcellularLocation>
        <location evidence="1">Cytoplasm</location>
        <location evidence="1">Cytoskeleton</location>
    </subcellularLocation>
</comment>